<accession>A0ABN5VRX1</accession>
<dbReference type="RefSeq" id="WP_286256501.1">
    <property type="nucleotide sequence ID" value="NZ_AP018448.1"/>
</dbReference>
<proteinExistence type="predicted"/>
<keyword evidence="2" id="KW-1185">Reference proteome</keyword>
<reference evidence="1 2" key="2">
    <citation type="journal article" date="2023" name="ChemBioChem">
        <title>Acyltransferase Domain Exchange between Two Independent Type I Polyketide Synthases in the Same Producer Strain of Macrolide Antibiotics.</title>
        <authorList>
            <person name="Kudo F."/>
            <person name="Kishikawa K."/>
            <person name="Tsuboi K."/>
            <person name="Kido T."/>
            <person name="Usui T."/>
            <person name="Hashimoto J."/>
            <person name="Shin-Ya K."/>
            <person name="Miyanaga A."/>
            <person name="Eguchi T."/>
        </authorList>
    </citation>
    <scope>NUCLEOTIDE SEQUENCE [LARGE SCALE GENOMIC DNA]</scope>
    <source>
        <strain evidence="1 2">A-8890</strain>
    </source>
</reference>
<evidence type="ECO:0000313" key="2">
    <source>
        <dbReference type="Proteomes" id="UP001321542"/>
    </source>
</evidence>
<sequence length="79" mass="7945">MSKITFEELDGLTGEMLPERSVLSTFAPVHGGGNDGAVVTNACVSHHSDTDKGLLNLGLTGNGGAQSSITCAPGNAVAF</sequence>
<evidence type="ECO:0000313" key="1">
    <source>
        <dbReference type="EMBL" id="BBC36237.1"/>
    </source>
</evidence>
<name>A0ABN5VRX1_9ACTN</name>
<gene>
    <name evidence="1" type="ORF">SGFS_075310</name>
</gene>
<reference evidence="1 2" key="1">
    <citation type="journal article" date="2010" name="ChemBioChem">
        <title>Cloning and characterization of the biosynthetic gene cluster of 16-membered macrolide antibiotic FD-891: involvement of a dual functional cytochrome P450 monooxygenase catalyzing epoxidation and hydroxylation.</title>
        <authorList>
            <person name="Kudo F."/>
            <person name="Motegi A."/>
            <person name="Mizoue K."/>
            <person name="Eguchi T."/>
        </authorList>
    </citation>
    <scope>NUCLEOTIDE SEQUENCE [LARGE SCALE GENOMIC DNA]</scope>
    <source>
        <strain evidence="1 2">A-8890</strain>
    </source>
</reference>
<dbReference type="Proteomes" id="UP001321542">
    <property type="component" value="Chromosome"/>
</dbReference>
<dbReference type="EMBL" id="AP018448">
    <property type="protein sequence ID" value="BBC36237.1"/>
    <property type="molecule type" value="Genomic_DNA"/>
</dbReference>
<protein>
    <submittedName>
        <fullName evidence="1">Uncharacterized protein</fullName>
    </submittedName>
</protein>
<organism evidence="1 2">
    <name type="scientific">Streptomyces graminofaciens</name>
    <dbReference type="NCBI Taxonomy" id="68212"/>
    <lineage>
        <taxon>Bacteria</taxon>
        <taxon>Bacillati</taxon>
        <taxon>Actinomycetota</taxon>
        <taxon>Actinomycetes</taxon>
        <taxon>Kitasatosporales</taxon>
        <taxon>Streptomycetaceae</taxon>
        <taxon>Streptomyces</taxon>
    </lineage>
</organism>